<dbReference type="EMBL" id="GBRH01205133">
    <property type="protein sequence ID" value="JAD92762.1"/>
    <property type="molecule type" value="Transcribed_RNA"/>
</dbReference>
<organism evidence="1">
    <name type="scientific">Arundo donax</name>
    <name type="common">Giant reed</name>
    <name type="synonym">Donax arundinaceus</name>
    <dbReference type="NCBI Taxonomy" id="35708"/>
    <lineage>
        <taxon>Eukaryota</taxon>
        <taxon>Viridiplantae</taxon>
        <taxon>Streptophyta</taxon>
        <taxon>Embryophyta</taxon>
        <taxon>Tracheophyta</taxon>
        <taxon>Spermatophyta</taxon>
        <taxon>Magnoliopsida</taxon>
        <taxon>Liliopsida</taxon>
        <taxon>Poales</taxon>
        <taxon>Poaceae</taxon>
        <taxon>PACMAD clade</taxon>
        <taxon>Arundinoideae</taxon>
        <taxon>Arundineae</taxon>
        <taxon>Arundo</taxon>
    </lineage>
</organism>
<sequence length="55" mass="6359">MVANVLKKGSFVIGEMEEELILIEIGVLIGERKKRTMTHMRRILVLLLLANLRLR</sequence>
<name>A0A0A9E9V3_ARUDO</name>
<protein>
    <submittedName>
        <fullName evidence="1">Uncharacterized protein</fullName>
    </submittedName>
</protein>
<dbReference type="AlphaFoldDB" id="A0A0A9E9V3"/>
<accession>A0A0A9E9V3</accession>
<reference evidence="1" key="2">
    <citation type="journal article" date="2015" name="Data Brief">
        <title>Shoot transcriptome of the giant reed, Arundo donax.</title>
        <authorList>
            <person name="Barrero R.A."/>
            <person name="Guerrero F.D."/>
            <person name="Moolhuijzen P."/>
            <person name="Goolsby J.A."/>
            <person name="Tidwell J."/>
            <person name="Bellgard S.E."/>
            <person name="Bellgard M.I."/>
        </authorList>
    </citation>
    <scope>NUCLEOTIDE SEQUENCE</scope>
    <source>
        <tissue evidence="1">Shoot tissue taken approximately 20 cm above the soil surface</tissue>
    </source>
</reference>
<proteinExistence type="predicted"/>
<reference evidence="1" key="1">
    <citation type="submission" date="2014-09" db="EMBL/GenBank/DDBJ databases">
        <authorList>
            <person name="Magalhaes I.L.F."/>
            <person name="Oliveira U."/>
            <person name="Santos F.R."/>
            <person name="Vidigal T.H.D.A."/>
            <person name="Brescovit A.D."/>
            <person name="Santos A.J."/>
        </authorList>
    </citation>
    <scope>NUCLEOTIDE SEQUENCE</scope>
    <source>
        <tissue evidence="1">Shoot tissue taken approximately 20 cm above the soil surface</tissue>
    </source>
</reference>
<evidence type="ECO:0000313" key="1">
    <source>
        <dbReference type="EMBL" id="JAD92762.1"/>
    </source>
</evidence>